<gene>
    <name evidence="2" type="ORF">V8G54_034721</name>
</gene>
<keyword evidence="1" id="KW-0472">Membrane</keyword>
<protein>
    <recommendedName>
        <fullName evidence="4">UspA domain-containing protein</fullName>
    </recommendedName>
</protein>
<keyword evidence="1" id="KW-1133">Transmembrane helix</keyword>
<evidence type="ECO:0000256" key="1">
    <source>
        <dbReference type="SAM" id="Phobius"/>
    </source>
</evidence>
<dbReference type="Proteomes" id="UP001374535">
    <property type="component" value="Chromosome 11"/>
</dbReference>
<feature type="non-terminal residue" evidence="2">
    <location>
        <position position="1"/>
    </location>
</feature>
<evidence type="ECO:0000313" key="2">
    <source>
        <dbReference type="EMBL" id="WVY89207.1"/>
    </source>
</evidence>
<keyword evidence="1" id="KW-0812">Transmembrane</keyword>
<dbReference type="EMBL" id="CP144690">
    <property type="protein sequence ID" value="WVY89207.1"/>
    <property type="molecule type" value="Genomic_DNA"/>
</dbReference>
<organism evidence="2 3">
    <name type="scientific">Vigna mungo</name>
    <name type="common">Black gram</name>
    <name type="synonym">Phaseolus mungo</name>
    <dbReference type="NCBI Taxonomy" id="3915"/>
    <lineage>
        <taxon>Eukaryota</taxon>
        <taxon>Viridiplantae</taxon>
        <taxon>Streptophyta</taxon>
        <taxon>Embryophyta</taxon>
        <taxon>Tracheophyta</taxon>
        <taxon>Spermatophyta</taxon>
        <taxon>Magnoliopsida</taxon>
        <taxon>eudicotyledons</taxon>
        <taxon>Gunneridae</taxon>
        <taxon>Pentapetalae</taxon>
        <taxon>rosids</taxon>
        <taxon>fabids</taxon>
        <taxon>Fabales</taxon>
        <taxon>Fabaceae</taxon>
        <taxon>Papilionoideae</taxon>
        <taxon>50 kb inversion clade</taxon>
        <taxon>NPAAA clade</taxon>
        <taxon>indigoferoid/millettioid clade</taxon>
        <taxon>Phaseoleae</taxon>
        <taxon>Vigna</taxon>
    </lineage>
</organism>
<name>A0AAQ3MDN6_VIGMU</name>
<keyword evidence="3" id="KW-1185">Reference proteome</keyword>
<evidence type="ECO:0000313" key="3">
    <source>
        <dbReference type="Proteomes" id="UP001374535"/>
    </source>
</evidence>
<evidence type="ECO:0008006" key="4">
    <source>
        <dbReference type="Google" id="ProtNLM"/>
    </source>
</evidence>
<accession>A0AAQ3MDN6</accession>
<proteinExistence type="predicted"/>
<dbReference type="AlphaFoldDB" id="A0AAQ3MDN6"/>
<reference evidence="2 3" key="1">
    <citation type="journal article" date="2023" name="Life. Sci Alliance">
        <title>Evolutionary insights into 3D genome organization and epigenetic landscape of Vigna mungo.</title>
        <authorList>
            <person name="Junaid A."/>
            <person name="Singh B."/>
            <person name="Bhatia S."/>
        </authorList>
    </citation>
    <scope>NUCLEOTIDE SEQUENCE [LARGE SCALE GENOMIC DNA]</scope>
    <source>
        <strain evidence="2">Urdbean</strain>
    </source>
</reference>
<feature type="transmembrane region" description="Helical" evidence="1">
    <location>
        <begin position="141"/>
        <end position="163"/>
    </location>
</feature>
<sequence length="171" mass="19706">MWNQRPSSQFSSKLISRWNLMAPFILTGYSGGRSSRLEQSWQRRIPFPQGTPWFKEKARCWLHSMRKVGWFIPAAWECQLSKTKCRRCRLSSSKPPSGRKVVVRVKMDSPSKELLTWALVKVAHPGDTVVALHVLGNQGTWGISIPFSFFCFFNAFNSILAVYEGFYNLKQ</sequence>